<comment type="caution">
    <text evidence="7">The sequence shown here is derived from an EMBL/GenBank/DDBJ whole genome shotgun (WGS) entry which is preliminary data.</text>
</comment>
<keyword evidence="2 4" id="KW-0342">GTP-binding</keyword>
<feature type="binding site" evidence="4">
    <location>
        <begin position="336"/>
        <end position="342"/>
    </location>
    <ligand>
        <name>GTP</name>
        <dbReference type="ChEBI" id="CHEBI:37565"/>
    </ligand>
</feature>
<evidence type="ECO:0000256" key="1">
    <source>
        <dbReference type="ARBA" id="ARBA00022741"/>
    </source>
</evidence>
<reference evidence="7" key="1">
    <citation type="submission" date="2022-06" db="EMBL/GenBank/DDBJ databases">
        <title>Genome Sequence of Candolleomyces eurysporus.</title>
        <authorList>
            <person name="Buettner E."/>
        </authorList>
    </citation>
    <scope>NUCLEOTIDE SEQUENCE</scope>
    <source>
        <strain evidence="7">VTCC 930004</strain>
    </source>
</reference>
<evidence type="ECO:0000256" key="3">
    <source>
        <dbReference type="ARBA" id="ARBA00023224"/>
    </source>
</evidence>
<evidence type="ECO:0008006" key="9">
    <source>
        <dbReference type="Google" id="ProtNLM"/>
    </source>
</evidence>
<name>A0A9W8JJF3_9AGAR</name>
<dbReference type="PRINTS" id="PR00318">
    <property type="entry name" value="GPROTEINA"/>
</dbReference>
<dbReference type="InterPro" id="IPR001019">
    <property type="entry name" value="Gprotein_alpha_su"/>
</dbReference>
<sequence>MAKPGRNDNSIDPLDVAIAPPPDETEEEREERLSKEREAKVVSDAIDKEIEEERTAEKKKTRPVKILLLGQSESGVFINGTEGKSTTLKNFQLMYEPKAFRLERASWRAVIQLNVVRSFHLILDAITRAQKALQSSSSSSIEDLPQIPTELLKRKLKLAPLLTVEGTLIRRLTPDGSPETEATQLARSNGGTIGQNGDGGTGSPRGGAGGKPPVVKELAVNSTKPWKDTFNRLVHGERDSFESGDAIDWEDPEDPGRILHDLSDDMIKLWTDPITQLLLEKQNLRMQELAGFLITLLPTVFLRAARADHALPPFSFLDELERVTAPRYVPTDDDILKARLKTLGVTEHRFTFSSTKTGQLSRDWKVFDVGGHRSQADSVSLWTEVSSNQLLKRTNLILFLNKIDIFRMKLEAGIKLSDYIVSYTKENDFDSTTMYLRKKFGRCYEDSPHGWLLTIFSVLYSKYFARQIAASTSILLPFDDCYGPQVYEIHPGKSYV</sequence>
<dbReference type="Gene3D" id="3.40.50.300">
    <property type="entry name" value="P-loop containing nucleotide triphosphate hydrolases"/>
    <property type="match status" value="2"/>
</dbReference>
<dbReference type="SMART" id="SM00275">
    <property type="entry name" value="G_alpha"/>
    <property type="match status" value="1"/>
</dbReference>
<feature type="non-terminal residue" evidence="7">
    <location>
        <position position="1"/>
    </location>
</feature>
<dbReference type="GO" id="GO:0005834">
    <property type="term" value="C:heterotrimeric G-protein complex"/>
    <property type="evidence" value="ECO:0007669"/>
    <property type="project" value="TreeGrafter"/>
</dbReference>
<dbReference type="GO" id="GO:0003924">
    <property type="term" value="F:GTPase activity"/>
    <property type="evidence" value="ECO:0007669"/>
    <property type="project" value="InterPro"/>
</dbReference>
<evidence type="ECO:0000256" key="5">
    <source>
        <dbReference type="PIRSR" id="PIRSR601019-2"/>
    </source>
</evidence>
<keyword evidence="1 4" id="KW-0547">Nucleotide-binding</keyword>
<dbReference type="PANTHER" id="PTHR10218">
    <property type="entry name" value="GTP-BINDING PROTEIN ALPHA SUBUNIT"/>
    <property type="match status" value="1"/>
</dbReference>
<dbReference type="GO" id="GO:0007188">
    <property type="term" value="P:adenylate cyclase-modulating G protein-coupled receptor signaling pathway"/>
    <property type="evidence" value="ECO:0007669"/>
    <property type="project" value="TreeGrafter"/>
</dbReference>
<dbReference type="GO" id="GO:0001664">
    <property type="term" value="F:G protein-coupled receptor binding"/>
    <property type="evidence" value="ECO:0007669"/>
    <property type="project" value="TreeGrafter"/>
</dbReference>
<dbReference type="OrthoDB" id="5817230at2759"/>
<feature type="binding site" evidence="5">
    <location>
        <position position="342"/>
    </location>
    <ligand>
        <name>Mg(2+)</name>
        <dbReference type="ChEBI" id="CHEBI:18420"/>
    </ligand>
</feature>
<keyword evidence="5" id="KW-0479">Metal-binding</keyword>
<evidence type="ECO:0000313" key="8">
    <source>
        <dbReference type="Proteomes" id="UP001140091"/>
    </source>
</evidence>
<evidence type="ECO:0000256" key="6">
    <source>
        <dbReference type="SAM" id="MobiDB-lite"/>
    </source>
</evidence>
<dbReference type="GO" id="GO:0046872">
    <property type="term" value="F:metal ion binding"/>
    <property type="evidence" value="ECO:0007669"/>
    <property type="project" value="UniProtKB-KW"/>
</dbReference>
<accession>A0A9W8JJF3</accession>
<dbReference type="Gene3D" id="1.10.400.10">
    <property type="entry name" value="GI Alpha 1, domain 2-like"/>
    <property type="match status" value="1"/>
</dbReference>
<organism evidence="7 8">
    <name type="scientific">Candolleomyces eurysporus</name>
    <dbReference type="NCBI Taxonomy" id="2828524"/>
    <lineage>
        <taxon>Eukaryota</taxon>
        <taxon>Fungi</taxon>
        <taxon>Dikarya</taxon>
        <taxon>Basidiomycota</taxon>
        <taxon>Agaricomycotina</taxon>
        <taxon>Agaricomycetes</taxon>
        <taxon>Agaricomycetidae</taxon>
        <taxon>Agaricales</taxon>
        <taxon>Agaricineae</taxon>
        <taxon>Psathyrellaceae</taxon>
        <taxon>Candolleomyces</taxon>
    </lineage>
</organism>
<proteinExistence type="predicted"/>
<dbReference type="Pfam" id="PF00503">
    <property type="entry name" value="G-alpha"/>
    <property type="match status" value="2"/>
</dbReference>
<feature type="compositionally biased region" description="Gly residues" evidence="6">
    <location>
        <begin position="191"/>
        <end position="210"/>
    </location>
</feature>
<dbReference type="SUPFAM" id="SSF52540">
    <property type="entry name" value="P-loop containing nucleoside triphosphate hydrolases"/>
    <property type="match status" value="1"/>
</dbReference>
<dbReference type="PANTHER" id="PTHR10218:SF360">
    <property type="entry name" value="GUANINE NUCLEOTIDE-BINDING PROTEIN SUBUNIT ALPHA HOMOLOG"/>
    <property type="match status" value="1"/>
</dbReference>
<evidence type="ECO:0000313" key="7">
    <source>
        <dbReference type="EMBL" id="KAJ2936821.1"/>
    </source>
</evidence>
<feature type="region of interest" description="Disordered" evidence="6">
    <location>
        <begin position="172"/>
        <end position="214"/>
    </location>
</feature>
<dbReference type="GO" id="GO:0005525">
    <property type="term" value="F:GTP binding"/>
    <property type="evidence" value="ECO:0007669"/>
    <property type="project" value="UniProtKB-KW"/>
</dbReference>
<dbReference type="InterPro" id="IPR011025">
    <property type="entry name" value="GproteinA_insert"/>
</dbReference>
<dbReference type="EMBL" id="JANBPK010000015">
    <property type="protein sequence ID" value="KAJ2936821.1"/>
    <property type="molecule type" value="Genomic_DNA"/>
</dbReference>
<dbReference type="Proteomes" id="UP001140091">
    <property type="component" value="Unassembled WGS sequence"/>
</dbReference>
<dbReference type="SUPFAM" id="SSF47895">
    <property type="entry name" value="Transducin (alpha subunit), insertion domain"/>
    <property type="match status" value="2"/>
</dbReference>
<dbReference type="PROSITE" id="PS51882">
    <property type="entry name" value="G_ALPHA"/>
    <property type="match status" value="1"/>
</dbReference>
<keyword evidence="8" id="KW-1185">Reference proteome</keyword>
<keyword evidence="5" id="KW-0460">Magnesium</keyword>
<keyword evidence="3" id="KW-0807">Transducer</keyword>
<evidence type="ECO:0000256" key="4">
    <source>
        <dbReference type="PIRSR" id="PIRSR601019-1"/>
    </source>
</evidence>
<feature type="binding site" evidence="4">
    <location>
        <begin position="401"/>
        <end position="404"/>
    </location>
    <ligand>
        <name>GTP</name>
        <dbReference type="ChEBI" id="CHEBI:37565"/>
    </ligand>
</feature>
<dbReference type="GO" id="GO:0005737">
    <property type="term" value="C:cytoplasm"/>
    <property type="evidence" value="ECO:0007669"/>
    <property type="project" value="TreeGrafter"/>
</dbReference>
<protein>
    <recommendedName>
        <fullName evidence="9">G-alpha-domain-containing protein</fullName>
    </recommendedName>
</protein>
<feature type="region of interest" description="Disordered" evidence="6">
    <location>
        <begin position="1"/>
        <end position="40"/>
    </location>
</feature>
<dbReference type="GO" id="GO:0031683">
    <property type="term" value="F:G-protein beta/gamma-subunit complex binding"/>
    <property type="evidence" value="ECO:0007669"/>
    <property type="project" value="InterPro"/>
</dbReference>
<evidence type="ECO:0000256" key="2">
    <source>
        <dbReference type="ARBA" id="ARBA00023134"/>
    </source>
</evidence>
<dbReference type="AlphaFoldDB" id="A0A9W8JJF3"/>
<dbReference type="InterPro" id="IPR027417">
    <property type="entry name" value="P-loop_NTPase"/>
</dbReference>
<feature type="compositionally biased region" description="Basic and acidic residues" evidence="6">
    <location>
        <begin position="30"/>
        <end position="40"/>
    </location>
</feature>
<gene>
    <name evidence="7" type="ORF">H1R20_g274</name>
</gene>